<dbReference type="GeneID" id="30016102"/>
<comment type="caution">
    <text evidence="1">The sequence shown here is derived from an EMBL/GenBank/DDBJ whole genome shotgun (WGS) entry which is preliminary data.</text>
</comment>
<dbReference type="AlphaFoldDB" id="A0A178Z3Y8"/>
<sequence length="178" mass="19195">MTMTTTILVAKARIVRHPSLFTAFSKLRGEISHLWRLLRSTVYPPVAYTNQRLQVALFPYQGYPDFCIRESILHNVAAGDGHSNALPSASVVYTVLVPSLVSHANRLWEANLSKEAGAPTVDAIKTSAVALSNDMRLAGAEVVGKTLGGVSRPRARSSCSLSDSDPMFASILTPSRGE</sequence>
<accession>A0A178Z3Y8</accession>
<evidence type="ECO:0000313" key="1">
    <source>
        <dbReference type="EMBL" id="OAP53913.1"/>
    </source>
</evidence>
<evidence type="ECO:0000313" key="2">
    <source>
        <dbReference type="Proteomes" id="UP000078343"/>
    </source>
</evidence>
<dbReference type="EMBL" id="LVYI01000018">
    <property type="protein sequence ID" value="OAP53913.1"/>
    <property type="molecule type" value="Genomic_DNA"/>
</dbReference>
<dbReference type="OrthoDB" id="4166474at2759"/>
<dbReference type="Proteomes" id="UP000078343">
    <property type="component" value="Unassembled WGS sequence"/>
</dbReference>
<reference evidence="1 2" key="1">
    <citation type="submission" date="2016-04" db="EMBL/GenBank/DDBJ databases">
        <title>Draft genome of Fonsecaea erecta CBS 125763.</title>
        <authorList>
            <person name="Weiss V.A."/>
            <person name="Vicente V.A."/>
            <person name="Raittz R.T."/>
            <person name="Moreno L.F."/>
            <person name="De Souza E.M."/>
            <person name="Pedrosa F.O."/>
            <person name="Steffens M.B."/>
            <person name="Faoro H."/>
            <person name="Tadra-Sfeir M.Z."/>
            <person name="Najafzadeh M.J."/>
            <person name="Felipe M.S."/>
            <person name="Teixeira M."/>
            <person name="Sun J."/>
            <person name="Xi L."/>
            <person name="Gomes R."/>
            <person name="De Azevedo C.M."/>
            <person name="Salgado C.G."/>
            <person name="Da Silva M.B."/>
            <person name="Nascimento M.F."/>
            <person name="Queiroz-Telles F."/>
            <person name="Attili D.S."/>
            <person name="Gorbushina A."/>
        </authorList>
    </citation>
    <scope>NUCLEOTIDE SEQUENCE [LARGE SCALE GENOMIC DNA]</scope>
    <source>
        <strain evidence="1 2">CBS 125763</strain>
    </source>
</reference>
<name>A0A178Z3Y8_9EURO</name>
<keyword evidence="2" id="KW-1185">Reference proteome</keyword>
<proteinExistence type="predicted"/>
<organism evidence="1 2">
    <name type="scientific">Fonsecaea erecta</name>
    <dbReference type="NCBI Taxonomy" id="1367422"/>
    <lineage>
        <taxon>Eukaryota</taxon>
        <taxon>Fungi</taxon>
        <taxon>Dikarya</taxon>
        <taxon>Ascomycota</taxon>
        <taxon>Pezizomycotina</taxon>
        <taxon>Eurotiomycetes</taxon>
        <taxon>Chaetothyriomycetidae</taxon>
        <taxon>Chaetothyriales</taxon>
        <taxon>Herpotrichiellaceae</taxon>
        <taxon>Fonsecaea</taxon>
    </lineage>
</organism>
<protein>
    <submittedName>
        <fullName evidence="1">Uncharacterized protein</fullName>
    </submittedName>
</protein>
<gene>
    <name evidence="1" type="ORF">AYL99_11935</name>
</gene>
<dbReference type="RefSeq" id="XP_018687280.1">
    <property type="nucleotide sequence ID" value="XM_018843439.1"/>
</dbReference>